<dbReference type="Pfam" id="PF03664">
    <property type="entry name" value="Glyco_hydro_62"/>
    <property type="match status" value="1"/>
</dbReference>
<dbReference type="SUPFAM" id="SSF49384">
    <property type="entry name" value="Carbohydrate-binding domain"/>
    <property type="match status" value="1"/>
</dbReference>
<dbReference type="PROSITE" id="PS51173">
    <property type="entry name" value="CBM2"/>
    <property type="match status" value="1"/>
</dbReference>
<keyword evidence="5" id="KW-0858">Xylan degradation</keyword>
<dbReference type="PANTHER" id="PTHR40631">
    <property type="entry name" value="ALPHA-L-ARABINOFURANOSIDASE AXHA-2-RELATED"/>
    <property type="match status" value="1"/>
</dbReference>
<evidence type="ECO:0000256" key="3">
    <source>
        <dbReference type="ARBA" id="ARBA00012670"/>
    </source>
</evidence>
<evidence type="ECO:0000256" key="4">
    <source>
        <dbReference type="ARBA" id="ARBA00022525"/>
    </source>
</evidence>
<dbReference type="Gene3D" id="2.60.40.290">
    <property type="match status" value="1"/>
</dbReference>
<evidence type="ECO:0000313" key="14">
    <source>
        <dbReference type="EMBL" id="MFD1367716.1"/>
    </source>
</evidence>
<dbReference type="InterPro" id="IPR001919">
    <property type="entry name" value="CBD2"/>
</dbReference>
<sequence length="457" mass="47456">MRRSRSALLGVVVLLGSATLAVALPAAAAAGCSVNYAVSSQWAGGFGAAVTVTNLGDPLNGWTLTWSYSAGQTVTQAWNTTLTQSGAAVTAGNVTYNASIPTNGSVSFGFNGSWNGSNPAPAGFSLNGVACTGGTTPSPSSSSSPPAPEPSGTCALPTSYRWTSTGQLATPKAGWVSLKDFTTVPYNGRQLVYATTHDTGTSWGSMNFGLFTNWSDMASASQNTMSSSTVAPSLFYFAPKNVWVLAYQWGGPAFSYRTSSDPTNPNGWSAPQTLFSGTISGSGTGPIDQAVIGDGSNMYLFFAGDNGKIYRASMPIGNFPGSFGSTSTVVMSDTTNNLFEAVQVYKVAGQSQYLMIVEAIGANGRYFRSFTATSLGGTWTPQAATESNPFAGKANSGATWTNDISHGELIRTSADQTMTIDPCHLQLLYQGRSPNSGGDYGLLPYRPGLLTRIVGAS</sequence>
<dbReference type="RefSeq" id="WP_317794991.1">
    <property type="nucleotide sequence ID" value="NZ_AP028461.1"/>
</dbReference>
<dbReference type="InterPro" id="IPR005193">
    <property type="entry name" value="GH62_arabinosidase"/>
</dbReference>
<dbReference type="CDD" id="cd08987">
    <property type="entry name" value="GH62"/>
    <property type="match status" value="1"/>
</dbReference>
<dbReference type="SUPFAM" id="SSF75005">
    <property type="entry name" value="Arabinanase/levansucrase/invertase"/>
    <property type="match status" value="1"/>
</dbReference>
<keyword evidence="7 14" id="KW-0378">Hydrolase</keyword>
<evidence type="ECO:0000313" key="15">
    <source>
        <dbReference type="Proteomes" id="UP001597183"/>
    </source>
</evidence>
<protein>
    <recommendedName>
        <fullName evidence="3">non-reducing end alpha-L-arabinofuranosidase</fullName>
        <ecNumber evidence="3">3.2.1.55</ecNumber>
    </recommendedName>
</protein>
<dbReference type="InterPro" id="IPR012291">
    <property type="entry name" value="CBM2_carb-bd_dom_sf"/>
</dbReference>
<keyword evidence="9" id="KW-0326">Glycosidase</keyword>
<dbReference type="PROSITE" id="PS51257">
    <property type="entry name" value="PROKAR_LIPOPROTEIN"/>
    <property type="match status" value="1"/>
</dbReference>
<dbReference type="Gene3D" id="2.115.10.20">
    <property type="entry name" value="Glycosyl hydrolase domain, family 43"/>
    <property type="match status" value="1"/>
</dbReference>
<evidence type="ECO:0000256" key="9">
    <source>
        <dbReference type="ARBA" id="ARBA00023295"/>
    </source>
</evidence>
<keyword evidence="15" id="KW-1185">Reference proteome</keyword>
<evidence type="ECO:0000256" key="6">
    <source>
        <dbReference type="ARBA" id="ARBA00022729"/>
    </source>
</evidence>
<dbReference type="Proteomes" id="UP001597183">
    <property type="component" value="Unassembled WGS sequence"/>
</dbReference>
<reference evidence="15" key="1">
    <citation type="journal article" date="2019" name="Int. J. Syst. Evol. Microbiol.">
        <title>The Global Catalogue of Microorganisms (GCM) 10K type strain sequencing project: providing services to taxonomists for standard genome sequencing and annotation.</title>
        <authorList>
            <consortium name="The Broad Institute Genomics Platform"/>
            <consortium name="The Broad Institute Genome Sequencing Center for Infectious Disease"/>
            <person name="Wu L."/>
            <person name="Ma J."/>
        </authorList>
    </citation>
    <scope>NUCLEOTIDE SEQUENCE [LARGE SCALE GENOMIC DNA]</scope>
    <source>
        <strain evidence="15">CCM 7526</strain>
    </source>
</reference>
<accession>A0ABW4ABK2</accession>
<evidence type="ECO:0000256" key="5">
    <source>
        <dbReference type="ARBA" id="ARBA00022651"/>
    </source>
</evidence>
<dbReference type="Pfam" id="PF00553">
    <property type="entry name" value="CBM_2"/>
    <property type="match status" value="1"/>
</dbReference>
<dbReference type="GO" id="GO:0016787">
    <property type="term" value="F:hydrolase activity"/>
    <property type="evidence" value="ECO:0007669"/>
    <property type="project" value="UniProtKB-KW"/>
</dbReference>
<keyword evidence="10" id="KW-0624">Polysaccharide degradation</keyword>
<evidence type="ECO:0000256" key="12">
    <source>
        <dbReference type="SAM" id="SignalP"/>
    </source>
</evidence>
<comment type="caution">
    <text evidence="14">The sequence shown here is derived from an EMBL/GenBank/DDBJ whole genome shotgun (WGS) entry which is preliminary data.</text>
</comment>
<feature type="region of interest" description="Disordered" evidence="11">
    <location>
        <begin position="134"/>
        <end position="156"/>
    </location>
</feature>
<dbReference type="SMART" id="SM00637">
    <property type="entry name" value="CBD_II"/>
    <property type="match status" value="1"/>
</dbReference>
<dbReference type="InterPro" id="IPR023296">
    <property type="entry name" value="Glyco_hydro_beta-prop_sf"/>
</dbReference>
<evidence type="ECO:0000259" key="13">
    <source>
        <dbReference type="PROSITE" id="PS51173"/>
    </source>
</evidence>
<feature type="domain" description="CBM2" evidence="13">
    <location>
        <begin position="25"/>
        <end position="134"/>
    </location>
</feature>
<evidence type="ECO:0000256" key="7">
    <source>
        <dbReference type="ARBA" id="ARBA00022801"/>
    </source>
</evidence>
<evidence type="ECO:0000256" key="10">
    <source>
        <dbReference type="ARBA" id="ARBA00023326"/>
    </source>
</evidence>
<feature type="signal peptide" evidence="12">
    <location>
        <begin position="1"/>
        <end position="23"/>
    </location>
</feature>
<keyword evidence="8" id="KW-0119">Carbohydrate metabolism</keyword>
<dbReference type="EC" id="3.2.1.55" evidence="3"/>
<proteinExistence type="predicted"/>
<evidence type="ECO:0000256" key="1">
    <source>
        <dbReference type="ARBA" id="ARBA00001462"/>
    </source>
</evidence>
<dbReference type="PANTHER" id="PTHR40631:SF1">
    <property type="entry name" value="ALPHA-L-ARABINOFURANOSIDASE AXHA-2-RELATED"/>
    <property type="match status" value="1"/>
</dbReference>
<feature type="chain" id="PRO_5045693810" description="non-reducing end alpha-L-arabinofuranosidase" evidence="12">
    <location>
        <begin position="24"/>
        <end position="457"/>
    </location>
</feature>
<keyword evidence="6 12" id="KW-0732">Signal</keyword>
<comment type="catalytic activity">
    <reaction evidence="1">
        <text>Hydrolysis of terminal non-reducing alpha-L-arabinofuranoside residues in alpha-L-arabinosides.</text>
        <dbReference type="EC" id="3.2.1.55"/>
    </reaction>
</comment>
<evidence type="ECO:0000256" key="11">
    <source>
        <dbReference type="SAM" id="MobiDB-lite"/>
    </source>
</evidence>
<dbReference type="InterPro" id="IPR008965">
    <property type="entry name" value="CBM2/CBM3_carb-bd_dom_sf"/>
</dbReference>
<name>A0ABW4ABK2_9ACTN</name>
<organism evidence="14 15">
    <name type="scientific">Actinoplanes sichuanensis</name>
    <dbReference type="NCBI Taxonomy" id="512349"/>
    <lineage>
        <taxon>Bacteria</taxon>
        <taxon>Bacillati</taxon>
        <taxon>Actinomycetota</taxon>
        <taxon>Actinomycetes</taxon>
        <taxon>Micromonosporales</taxon>
        <taxon>Micromonosporaceae</taxon>
        <taxon>Actinoplanes</taxon>
    </lineage>
</organism>
<gene>
    <name evidence="14" type="ORF">ACFQ5G_20370</name>
</gene>
<comment type="subcellular location">
    <subcellularLocation>
        <location evidence="2">Secreted</location>
    </subcellularLocation>
</comment>
<keyword evidence="4" id="KW-0964">Secreted</keyword>
<evidence type="ECO:0000256" key="8">
    <source>
        <dbReference type="ARBA" id="ARBA00023277"/>
    </source>
</evidence>
<dbReference type="EMBL" id="JBHTMK010000029">
    <property type="protein sequence ID" value="MFD1367716.1"/>
    <property type="molecule type" value="Genomic_DNA"/>
</dbReference>
<evidence type="ECO:0000256" key="2">
    <source>
        <dbReference type="ARBA" id="ARBA00004613"/>
    </source>
</evidence>